<dbReference type="InterPro" id="IPR056948">
    <property type="entry name" value="PNGaseA_N"/>
</dbReference>
<accession>A0A6A9QK64</accession>
<dbReference type="Proteomes" id="UP000470772">
    <property type="component" value="Unassembled WGS sequence"/>
</dbReference>
<organism evidence="2 3">
    <name type="scientific">Sulfuracidifex metallicus DSM 6482 = JCM 9184</name>
    <dbReference type="NCBI Taxonomy" id="523847"/>
    <lineage>
        <taxon>Archaea</taxon>
        <taxon>Thermoproteota</taxon>
        <taxon>Thermoprotei</taxon>
        <taxon>Sulfolobales</taxon>
        <taxon>Sulfolobaceae</taxon>
        <taxon>Sulfuracidifex</taxon>
    </lineage>
</organism>
<dbReference type="AlphaFoldDB" id="A0A6A9QK64"/>
<evidence type="ECO:0000259" key="1">
    <source>
        <dbReference type="Pfam" id="PF12222"/>
    </source>
</evidence>
<dbReference type="EMBL" id="WGGD01000005">
    <property type="protein sequence ID" value="MUN29014.1"/>
    <property type="molecule type" value="Genomic_DNA"/>
</dbReference>
<protein>
    <submittedName>
        <fullName evidence="2">Glycopeptidase</fullName>
    </submittedName>
</protein>
<reference evidence="2 3" key="1">
    <citation type="submission" date="2019-10" db="EMBL/GenBank/DDBJ databases">
        <title>Sequencing and Assembly of Multiple Reported Metal-Biooxidizing Members of the Extremely Thermoacidophilic Archaeal Family Sulfolobaceae.</title>
        <authorList>
            <person name="Counts J.A."/>
            <person name="Kelly R.M."/>
        </authorList>
    </citation>
    <scope>NUCLEOTIDE SEQUENCE [LARGE SCALE GENOMIC DNA]</scope>
    <source>
        <strain evidence="2 3">DSM 6482</strain>
    </source>
</reference>
<dbReference type="PANTHER" id="PTHR31104">
    <property type="entry name" value="PEPTIDE-N4-(N-ACETYL-BETA-GLUCOSAMINYL)ASPARAGINE AMIDASE A PROTEIN"/>
    <property type="match status" value="1"/>
</dbReference>
<name>A0A6A9QK64_SULME</name>
<dbReference type="InterPro" id="IPR021102">
    <property type="entry name" value="PNGase_A"/>
</dbReference>
<evidence type="ECO:0000313" key="2">
    <source>
        <dbReference type="EMBL" id="MUN29014.1"/>
    </source>
</evidence>
<evidence type="ECO:0000313" key="3">
    <source>
        <dbReference type="Proteomes" id="UP000470772"/>
    </source>
</evidence>
<feature type="domain" description="Peptide N-acetyl-beta-D-glucosaminyl asparaginase amidase A N-terminal" evidence="1">
    <location>
        <begin position="89"/>
        <end position="362"/>
    </location>
</feature>
<dbReference type="OrthoDB" id="34169at2157"/>
<comment type="caution">
    <text evidence="2">The sequence shown here is derived from an EMBL/GenBank/DDBJ whole genome shotgun (WGS) entry which is preliminary data.</text>
</comment>
<dbReference type="RefSeq" id="WP_054838906.1">
    <property type="nucleotide sequence ID" value="NZ_BBBY01000024.1"/>
</dbReference>
<sequence length="624" mass="70015">MKGRSLFIVSIFIISVLTLMPAIGSSAFNVTAHQNLLVAPRYFNITSPSSYFNQDPYFYSFEAYHANITGKPEVINIGTNVLFNDTGLSPIARTVNIPQGNYSMEILNVSIREFNGTQYDRQVYIFADGVPIFWGSTQEIHNSTAEAIVTPFENLLKGNVTFDLVIENFYDAKVNITGLYEMNVSLLLYPGSVPYQLPNEFIPLFINDSGYNYSYVVLNPIKDSVSSNVSIPMGTYKAQLLLYEEGGGLDEFWYANEPATRQILVYYNGYLAGDVNPFETIYTGGIDLFYWKPVTSADTLSYHSPYFIDLTPMLTISHNANITFKVTNLKTALQLTGSTAYDWDLSGVLMLWVNQSNPMIGGKLISYTGDFIDSSPIFISGYTPSSCYYLEGGHFLINYSSVLIFNHGKEIASTQQEGKFTARQTFNSVYQYVYLDEEFQESVKDEGIYNYTLKVEGNYPLSMYSDAVAIPLTPTSKIPYNLSYVQNGSLTLSPTFQERYTFNNDSGYCTLHENVNSLGGFSGIIEVINKYGGSVLVSLTSNNAVTSKTLNLTFVQNDRGFTENFYAQGIQNSTVNISGYYSHISEKYSYIGDPSIYETFSIIKGIYHMIYGIEIKFLKLILHI</sequence>
<keyword evidence="3" id="KW-1185">Reference proteome</keyword>
<dbReference type="Pfam" id="PF12222">
    <property type="entry name" value="PNGaseA"/>
    <property type="match status" value="1"/>
</dbReference>
<proteinExistence type="predicted"/>
<gene>
    <name evidence="2" type="ORF">GC250_06095</name>
</gene>